<gene>
    <name evidence="1" type="ORF">BpHYR1_019191</name>
</gene>
<proteinExistence type="predicted"/>
<reference evidence="1 2" key="1">
    <citation type="journal article" date="2018" name="Sci. Rep.">
        <title>Genomic signatures of local adaptation to the degree of environmental predictability in rotifers.</title>
        <authorList>
            <person name="Franch-Gras L."/>
            <person name="Hahn C."/>
            <person name="Garcia-Roger E.M."/>
            <person name="Carmona M.J."/>
            <person name="Serra M."/>
            <person name="Gomez A."/>
        </authorList>
    </citation>
    <scope>NUCLEOTIDE SEQUENCE [LARGE SCALE GENOMIC DNA]</scope>
    <source>
        <strain evidence="1">HYR1</strain>
    </source>
</reference>
<comment type="caution">
    <text evidence="1">The sequence shown here is derived from an EMBL/GenBank/DDBJ whole genome shotgun (WGS) entry which is preliminary data.</text>
</comment>
<protein>
    <submittedName>
        <fullName evidence="1">Uncharacterized protein</fullName>
    </submittedName>
</protein>
<accession>A0A3M7PUJ6</accession>
<keyword evidence="2" id="KW-1185">Reference proteome</keyword>
<evidence type="ECO:0000313" key="1">
    <source>
        <dbReference type="EMBL" id="RNA02817.1"/>
    </source>
</evidence>
<dbReference type="EMBL" id="REGN01008748">
    <property type="protein sequence ID" value="RNA02817.1"/>
    <property type="molecule type" value="Genomic_DNA"/>
</dbReference>
<dbReference type="Proteomes" id="UP000276133">
    <property type="component" value="Unassembled WGS sequence"/>
</dbReference>
<name>A0A3M7PUJ6_BRAPC</name>
<organism evidence="1 2">
    <name type="scientific">Brachionus plicatilis</name>
    <name type="common">Marine rotifer</name>
    <name type="synonym">Brachionus muelleri</name>
    <dbReference type="NCBI Taxonomy" id="10195"/>
    <lineage>
        <taxon>Eukaryota</taxon>
        <taxon>Metazoa</taxon>
        <taxon>Spiralia</taxon>
        <taxon>Gnathifera</taxon>
        <taxon>Rotifera</taxon>
        <taxon>Eurotatoria</taxon>
        <taxon>Monogononta</taxon>
        <taxon>Pseudotrocha</taxon>
        <taxon>Ploima</taxon>
        <taxon>Brachionidae</taxon>
        <taxon>Brachionus</taxon>
    </lineage>
</organism>
<feature type="non-terminal residue" evidence="1">
    <location>
        <position position="94"/>
    </location>
</feature>
<sequence length="94" mass="10773">MKLTISVEKAEADLRPLDQYLVLHHIYKVEIEDLVFIKLINAVSIISFLVKELGGIVNDAKYNGELITVFYQKLRKIPLTKRNASQDVLSFVKL</sequence>
<evidence type="ECO:0000313" key="2">
    <source>
        <dbReference type="Proteomes" id="UP000276133"/>
    </source>
</evidence>
<dbReference type="AlphaFoldDB" id="A0A3M7PUJ6"/>